<dbReference type="Gene3D" id="3.90.70.10">
    <property type="entry name" value="Cysteine proteinases"/>
    <property type="match status" value="1"/>
</dbReference>
<protein>
    <recommendedName>
        <fullName evidence="3">Peptidase C1A papain C-terminal domain-containing protein</fullName>
    </recommendedName>
</protein>
<keyword evidence="5" id="KW-1185">Reference proteome</keyword>
<keyword evidence="2" id="KW-0732">Signal</keyword>
<evidence type="ECO:0000256" key="1">
    <source>
        <dbReference type="ARBA" id="ARBA00008455"/>
    </source>
</evidence>
<reference evidence="5" key="1">
    <citation type="submission" date="2020-08" db="EMBL/GenBank/DDBJ databases">
        <title>Lacibacter sp. S13-6-6 genome sequencing.</title>
        <authorList>
            <person name="Jin L."/>
        </authorList>
    </citation>
    <scope>NUCLEOTIDE SEQUENCE [LARGE SCALE GENOMIC DNA]</scope>
    <source>
        <strain evidence="5">S13-6-6</strain>
    </source>
</reference>
<dbReference type="SMART" id="SM00645">
    <property type="entry name" value="Pept_C1"/>
    <property type="match status" value="1"/>
</dbReference>
<gene>
    <name evidence="4" type="ORF">H4075_14305</name>
</gene>
<dbReference type="KEGG" id="lacs:H4075_14305"/>
<dbReference type="CDD" id="cd02619">
    <property type="entry name" value="Peptidase_C1"/>
    <property type="match status" value="1"/>
</dbReference>
<comment type="similarity">
    <text evidence="1">Belongs to the peptidase C1 family.</text>
</comment>
<accession>A0A7G5XCP4</accession>
<dbReference type="GO" id="GO:0006508">
    <property type="term" value="P:proteolysis"/>
    <property type="evidence" value="ECO:0007669"/>
    <property type="project" value="InterPro"/>
</dbReference>
<sequence>MKNLIRPLSMSALVVVTFLAACKKEVSNQSNENQAEPSQVRLSGAIDDPQAVVIKTPFIVSSNLSKTAGKVSSYSIAPLLKGRPTKGDITAPTAKITSPGNSTTASGIITIAAEATDNVGIASVKLVVDGVTKDSLKTAPYNFSWNASSVADGTHTITAIARDAAGNTGSYTITVAVNTTITVLPPATTLPSSYMLATPPVKAQGNEGSCVAFATAYAARSIEQYYRSNATGFDYATNVFSPEYVYNQTKIASDCGSGTAITLTLDLMKNKGVTPWTIMPYSDVNGCSLFPTSTDDAVAAGYKIGGYSKLLNTDKTAIKTMLVANHPVIISVILDDKISNAGPGFIWNSAGTGNIGHGMIICGYDDSKNAYKVMNSWGTGWGDAGFTWIDYDFFPTRAGYYVYVMNY</sequence>
<dbReference type="Proteomes" id="UP000515344">
    <property type="component" value="Chromosome"/>
</dbReference>
<dbReference type="InterPro" id="IPR038765">
    <property type="entry name" value="Papain-like_cys_pep_sf"/>
</dbReference>
<dbReference type="RefSeq" id="WP_182801512.1">
    <property type="nucleotide sequence ID" value="NZ_CP060007.1"/>
</dbReference>
<dbReference type="InterPro" id="IPR013128">
    <property type="entry name" value="Peptidase_C1A"/>
</dbReference>
<evidence type="ECO:0000256" key="2">
    <source>
        <dbReference type="SAM" id="SignalP"/>
    </source>
</evidence>
<feature type="domain" description="Peptidase C1A papain C-terminal" evidence="3">
    <location>
        <begin position="190"/>
        <end position="396"/>
    </location>
</feature>
<dbReference type="Gene3D" id="2.60.40.10">
    <property type="entry name" value="Immunoglobulins"/>
    <property type="match status" value="1"/>
</dbReference>
<evidence type="ECO:0000313" key="4">
    <source>
        <dbReference type="EMBL" id="QNA43247.1"/>
    </source>
</evidence>
<dbReference type="EMBL" id="CP060007">
    <property type="protein sequence ID" value="QNA43247.1"/>
    <property type="molecule type" value="Genomic_DNA"/>
</dbReference>
<name>A0A7G5XCP4_9BACT</name>
<evidence type="ECO:0000259" key="3">
    <source>
        <dbReference type="SMART" id="SM00645"/>
    </source>
</evidence>
<dbReference type="InterPro" id="IPR013783">
    <property type="entry name" value="Ig-like_fold"/>
</dbReference>
<feature type="chain" id="PRO_5028950804" description="Peptidase C1A papain C-terminal domain-containing protein" evidence="2">
    <location>
        <begin position="21"/>
        <end position="407"/>
    </location>
</feature>
<dbReference type="PANTHER" id="PTHR12411">
    <property type="entry name" value="CYSTEINE PROTEASE FAMILY C1-RELATED"/>
    <property type="match status" value="1"/>
</dbReference>
<feature type="signal peptide" evidence="2">
    <location>
        <begin position="1"/>
        <end position="20"/>
    </location>
</feature>
<dbReference type="Pfam" id="PF17957">
    <property type="entry name" value="Big_7"/>
    <property type="match status" value="1"/>
</dbReference>
<dbReference type="GO" id="GO:0008234">
    <property type="term" value="F:cysteine-type peptidase activity"/>
    <property type="evidence" value="ECO:0007669"/>
    <property type="project" value="InterPro"/>
</dbReference>
<organism evidence="4 5">
    <name type="scientific">Lacibacter sediminis</name>
    <dbReference type="NCBI Taxonomy" id="2760713"/>
    <lineage>
        <taxon>Bacteria</taxon>
        <taxon>Pseudomonadati</taxon>
        <taxon>Bacteroidota</taxon>
        <taxon>Chitinophagia</taxon>
        <taxon>Chitinophagales</taxon>
        <taxon>Chitinophagaceae</taxon>
        <taxon>Lacibacter</taxon>
    </lineage>
</organism>
<dbReference type="Pfam" id="PF00112">
    <property type="entry name" value="Peptidase_C1"/>
    <property type="match status" value="1"/>
</dbReference>
<dbReference type="InterPro" id="IPR000668">
    <property type="entry name" value="Peptidase_C1A_C"/>
</dbReference>
<proteinExistence type="inferred from homology"/>
<evidence type="ECO:0000313" key="5">
    <source>
        <dbReference type="Proteomes" id="UP000515344"/>
    </source>
</evidence>
<dbReference type="SUPFAM" id="SSF54001">
    <property type="entry name" value="Cysteine proteinases"/>
    <property type="match status" value="1"/>
</dbReference>
<dbReference type="PROSITE" id="PS51257">
    <property type="entry name" value="PROKAR_LIPOPROTEIN"/>
    <property type="match status" value="1"/>
</dbReference>
<dbReference type="AlphaFoldDB" id="A0A7G5XCP4"/>